<evidence type="ECO:0000313" key="16">
    <source>
        <dbReference type="Proteomes" id="UP000233524"/>
    </source>
</evidence>
<dbReference type="EC" id="2.4.1.122" evidence="4"/>
<keyword evidence="8" id="KW-0547">Nucleotide-binding</keyword>
<keyword evidence="7" id="KW-0812">Transmembrane</keyword>
<feature type="signal peptide" evidence="13">
    <location>
        <begin position="1"/>
        <end position="28"/>
    </location>
</feature>
<dbReference type="VEuPathDB" id="FungiDB:jhhlp_000505"/>
<keyword evidence="9" id="KW-0735">Signal-anchor</keyword>
<keyword evidence="5" id="KW-0328">Glycosyltransferase</keyword>
<evidence type="ECO:0000256" key="5">
    <source>
        <dbReference type="ARBA" id="ARBA00022676"/>
    </source>
</evidence>
<accession>A0A2N3NLB1</accession>
<evidence type="ECO:0000256" key="11">
    <source>
        <dbReference type="ARBA" id="ARBA00023136"/>
    </source>
</evidence>
<evidence type="ECO:0000256" key="13">
    <source>
        <dbReference type="SAM" id="SignalP"/>
    </source>
</evidence>
<dbReference type="AlphaFoldDB" id="A0A2N3NLB1"/>
<gene>
    <name evidence="15" type="ORF">jhhlp_000505</name>
</gene>
<evidence type="ECO:0000256" key="9">
    <source>
        <dbReference type="ARBA" id="ARBA00022968"/>
    </source>
</evidence>
<proteinExistence type="inferred from homology"/>
<dbReference type="InterPro" id="IPR026050">
    <property type="entry name" value="C1GALT1/C1GALT1_chp1"/>
</dbReference>
<feature type="domain" description="Fringe-like glycosyltransferase" evidence="14">
    <location>
        <begin position="200"/>
        <end position="269"/>
    </location>
</feature>
<evidence type="ECO:0000256" key="7">
    <source>
        <dbReference type="ARBA" id="ARBA00022692"/>
    </source>
</evidence>
<evidence type="ECO:0000256" key="4">
    <source>
        <dbReference type="ARBA" id="ARBA00012557"/>
    </source>
</evidence>
<dbReference type="PANTHER" id="PTHR23033:SF40">
    <property type="entry name" value="APPLE DOMAIN-CONTAINING PROTEIN"/>
    <property type="match status" value="1"/>
</dbReference>
<keyword evidence="10" id="KW-1133">Transmembrane helix</keyword>
<feature type="compositionally biased region" description="Low complexity" evidence="12">
    <location>
        <begin position="43"/>
        <end position="59"/>
    </location>
</feature>
<dbReference type="Proteomes" id="UP000233524">
    <property type="component" value="Unassembled WGS sequence"/>
</dbReference>
<feature type="chain" id="PRO_5014742642" description="N-acetylgalactosaminide beta-1,3-galactosyltransferase" evidence="13">
    <location>
        <begin position="29"/>
        <end position="515"/>
    </location>
</feature>
<sequence>MMKSRRNLIAACIFVVTLFLFLFPPGEDFSYRAHPPPPPPQAPQSKTQQQTQSQAQQPKNPADASDNGAISPFGDFSVTDRPMMPAHDPLCAQLPGRTASIVLIVKTGATESFSKIPTQLQTILRCVPDLLLFSDMEQTIAGAHVRDSLDTVLPEVKNHSDFNLYHAQKQCLVSQADCTRHRDKGKEGWNMDKYKNIHIAEKAYNLRPGRDWYVVIDADTYLFWTTLVSFLGRLDPSRKLLLGSIAHYKDFPFAHGGSGYIMSRGAMDAFVGENPGIGNAYDQRVTQECCGDWMFSKAMQETSGIPVTQAFPTINGDKIWSVPFGPTHWCHPLATMHHVDSEEMSLFWEFEVKWYLKHKSSSSTEVKPVLLRDMYLEYFLPKADDQREDWNNISEDFIYLTRAPTDDEKGRMVPDDKQSKFERLAPTSLENCKLACEKKSECFQYAYWGDGKCALSKSFKIGYPTNHEEDPARRQTAGWLIDRIKTWVAKQGGCSNPTWPNTEGGNRKKSFFGGL</sequence>
<dbReference type="PANTHER" id="PTHR23033">
    <property type="entry name" value="BETA1,3-GALACTOSYLTRANSFERASE"/>
    <property type="match status" value="1"/>
</dbReference>
<evidence type="ECO:0000259" key="14">
    <source>
        <dbReference type="Pfam" id="PF02434"/>
    </source>
</evidence>
<evidence type="ECO:0000256" key="10">
    <source>
        <dbReference type="ARBA" id="ARBA00022989"/>
    </source>
</evidence>
<evidence type="ECO:0000256" key="2">
    <source>
        <dbReference type="ARBA" id="ARBA00004922"/>
    </source>
</evidence>
<dbReference type="InParanoid" id="A0A2N3NLB1"/>
<feature type="compositionally biased region" description="Polar residues" evidence="12">
    <location>
        <begin position="495"/>
        <end position="504"/>
    </location>
</feature>
<comment type="pathway">
    <text evidence="2">Protein modification; protein glycosylation.</text>
</comment>
<evidence type="ECO:0000256" key="12">
    <source>
        <dbReference type="SAM" id="MobiDB-lite"/>
    </source>
</evidence>
<evidence type="ECO:0000256" key="1">
    <source>
        <dbReference type="ARBA" id="ARBA00004606"/>
    </source>
</evidence>
<dbReference type="Gene3D" id="3.90.550.50">
    <property type="match status" value="1"/>
</dbReference>
<evidence type="ECO:0000256" key="8">
    <source>
        <dbReference type="ARBA" id="ARBA00022741"/>
    </source>
</evidence>
<keyword evidence="13" id="KW-0732">Signal</keyword>
<evidence type="ECO:0000313" key="15">
    <source>
        <dbReference type="EMBL" id="PKS13162.1"/>
    </source>
</evidence>
<comment type="caution">
    <text evidence="15">The sequence shown here is derived from an EMBL/GenBank/DDBJ whole genome shotgun (WGS) entry which is preliminary data.</text>
</comment>
<dbReference type="InterPro" id="IPR003378">
    <property type="entry name" value="Fringe-like_glycosylTrfase"/>
</dbReference>
<feature type="region of interest" description="Disordered" evidence="12">
    <location>
        <begin position="495"/>
        <end position="515"/>
    </location>
</feature>
<reference evidence="15 16" key="1">
    <citation type="journal article" date="2017" name="G3 (Bethesda)">
        <title>First Draft Genome Sequence of the Pathogenic Fungus Lomentospora prolificans (Formerly Scedosporium prolificans).</title>
        <authorList>
            <person name="Luo R."/>
            <person name="Zimin A."/>
            <person name="Workman R."/>
            <person name="Fan Y."/>
            <person name="Pertea G."/>
            <person name="Grossman N."/>
            <person name="Wear M.P."/>
            <person name="Jia B."/>
            <person name="Miller H."/>
            <person name="Casadevall A."/>
            <person name="Timp W."/>
            <person name="Zhang S.X."/>
            <person name="Salzberg S.L."/>
        </authorList>
    </citation>
    <scope>NUCLEOTIDE SEQUENCE [LARGE SCALE GENOMIC DNA]</scope>
    <source>
        <strain evidence="15 16">JHH-5317</strain>
    </source>
</reference>
<dbReference type="OrthoDB" id="414175at2759"/>
<keyword evidence="6" id="KW-0808">Transferase</keyword>
<evidence type="ECO:0000256" key="3">
    <source>
        <dbReference type="ARBA" id="ARBA00006462"/>
    </source>
</evidence>
<comment type="similarity">
    <text evidence="3">Belongs to the glycosyltransferase 31 family. Beta3-Gal-T subfamily.</text>
</comment>
<dbReference type="STRING" id="41688.A0A2N3NLB1"/>
<dbReference type="GO" id="GO:0016020">
    <property type="term" value="C:membrane"/>
    <property type="evidence" value="ECO:0007669"/>
    <property type="project" value="UniProtKB-SubCell"/>
</dbReference>
<dbReference type="GO" id="GO:0016263">
    <property type="term" value="F:glycoprotein-N-acetylgalactosamine 3-beta-galactosyltransferase activity"/>
    <property type="evidence" value="ECO:0007669"/>
    <property type="project" value="UniProtKB-EC"/>
</dbReference>
<dbReference type="GO" id="GO:0000166">
    <property type="term" value="F:nucleotide binding"/>
    <property type="evidence" value="ECO:0007669"/>
    <property type="project" value="UniProtKB-KW"/>
</dbReference>
<organism evidence="15 16">
    <name type="scientific">Lomentospora prolificans</name>
    <dbReference type="NCBI Taxonomy" id="41688"/>
    <lineage>
        <taxon>Eukaryota</taxon>
        <taxon>Fungi</taxon>
        <taxon>Dikarya</taxon>
        <taxon>Ascomycota</taxon>
        <taxon>Pezizomycotina</taxon>
        <taxon>Sordariomycetes</taxon>
        <taxon>Hypocreomycetidae</taxon>
        <taxon>Microascales</taxon>
        <taxon>Microascaceae</taxon>
        <taxon>Lomentospora</taxon>
    </lineage>
</organism>
<keyword evidence="11" id="KW-0472">Membrane</keyword>
<dbReference type="EMBL" id="NLAX01000002">
    <property type="protein sequence ID" value="PKS13162.1"/>
    <property type="molecule type" value="Genomic_DNA"/>
</dbReference>
<protein>
    <recommendedName>
        <fullName evidence="4">N-acetylgalactosaminide beta-1,3-galactosyltransferase</fullName>
        <ecNumber evidence="4">2.4.1.122</ecNumber>
    </recommendedName>
</protein>
<comment type="subcellular location">
    <subcellularLocation>
        <location evidence="1">Membrane</location>
        <topology evidence="1">Single-pass type II membrane protein</topology>
    </subcellularLocation>
</comment>
<dbReference type="Pfam" id="PF02434">
    <property type="entry name" value="Fringe"/>
    <property type="match status" value="1"/>
</dbReference>
<feature type="region of interest" description="Disordered" evidence="12">
    <location>
        <begin position="31"/>
        <end position="78"/>
    </location>
</feature>
<evidence type="ECO:0000256" key="6">
    <source>
        <dbReference type="ARBA" id="ARBA00022679"/>
    </source>
</evidence>
<name>A0A2N3NLB1_9PEZI</name>
<keyword evidence="16" id="KW-1185">Reference proteome</keyword>